<evidence type="ECO:0000313" key="3">
    <source>
        <dbReference type="RefSeq" id="XP_013401164.1"/>
    </source>
</evidence>
<dbReference type="RefSeq" id="XP_013401164.1">
    <property type="nucleotide sequence ID" value="XM_013545710.1"/>
</dbReference>
<dbReference type="Proteomes" id="UP000085678">
    <property type="component" value="Unplaced"/>
</dbReference>
<sequence>MLNQGFFSLFHLRISARDRNRSGSYSSSIKSPDRSRPRSRIGVSQSQPSSRSGSPSSRLSYLTHIPSRVDSNASGGTSKPRRSGIPRSQGASREASPSRISYGRDRRLSGSRHAPQRVPTKQAMGQHVSGQDIEQALEEALLKGNALRKRYDLYDSDDAGSETSSVCSERSYGSSYGRTSEVGKCSMVNHYW</sequence>
<dbReference type="InParanoid" id="A0A1S3IUF5"/>
<dbReference type="KEGG" id="lak:106167039"/>
<feature type="compositionally biased region" description="Low complexity" evidence="1">
    <location>
        <begin position="44"/>
        <end position="60"/>
    </location>
</feature>
<proteinExistence type="predicted"/>
<dbReference type="STRING" id="7574.A0A1S3IUF5"/>
<accession>A0A1S3IUF5</accession>
<dbReference type="GeneID" id="106167039"/>
<evidence type="ECO:0000313" key="2">
    <source>
        <dbReference type="Proteomes" id="UP000085678"/>
    </source>
</evidence>
<dbReference type="OrthoDB" id="46159at2759"/>
<dbReference type="AlphaFoldDB" id="A0A1S3IUF5"/>
<evidence type="ECO:0000256" key="1">
    <source>
        <dbReference type="SAM" id="MobiDB-lite"/>
    </source>
</evidence>
<gene>
    <name evidence="3" type="primary">LOC106167039</name>
</gene>
<name>A0A1S3IUF5_LINAN</name>
<protein>
    <submittedName>
        <fullName evidence="3">CLIP-associating protein 1-like</fullName>
    </submittedName>
</protein>
<keyword evidence="2" id="KW-1185">Reference proteome</keyword>
<feature type="region of interest" description="Disordered" evidence="1">
    <location>
        <begin position="18"/>
        <end position="128"/>
    </location>
</feature>
<reference evidence="3" key="1">
    <citation type="submission" date="2025-08" db="UniProtKB">
        <authorList>
            <consortium name="RefSeq"/>
        </authorList>
    </citation>
    <scope>IDENTIFICATION</scope>
    <source>
        <tissue evidence="3">Gonads</tissue>
    </source>
</reference>
<organism evidence="2 3">
    <name type="scientific">Lingula anatina</name>
    <name type="common">Brachiopod</name>
    <name type="synonym">Lingula unguis</name>
    <dbReference type="NCBI Taxonomy" id="7574"/>
    <lineage>
        <taxon>Eukaryota</taxon>
        <taxon>Metazoa</taxon>
        <taxon>Spiralia</taxon>
        <taxon>Lophotrochozoa</taxon>
        <taxon>Brachiopoda</taxon>
        <taxon>Linguliformea</taxon>
        <taxon>Lingulata</taxon>
        <taxon>Lingulida</taxon>
        <taxon>Linguloidea</taxon>
        <taxon>Lingulidae</taxon>
        <taxon>Lingula</taxon>
    </lineage>
</organism>